<dbReference type="AlphaFoldDB" id="A0A6G1JIK0"/>
<keyword evidence="4" id="KW-1185">Reference proteome</keyword>
<evidence type="ECO:0008006" key="5">
    <source>
        <dbReference type="Google" id="ProtNLM"/>
    </source>
</evidence>
<accession>A0A6G1JIK0</accession>
<evidence type="ECO:0000313" key="4">
    <source>
        <dbReference type="Proteomes" id="UP000799291"/>
    </source>
</evidence>
<evidence type="ECO:0000256" key="2">
    <source>
        <dbReference type="SAM" id="SignalP"/>
    </source>
</evidence>
<feature type="region of interest" description="Disordered" evidence="1">
    <location>
        <begin position="132"/>
        <end position="154"/>
    </location>
</feature>
<protein>
    <recommendedName>
        <fullName evidence="5">REJ domain-containing protein</fullName>
    </recommendedName>
</protein>
<proteinExistence type="predicted"/>
<dbReference type="EMBL" id="MU005571">
    <property type="protein sequence ID" value="KAF2690071.1"/>
    <property type="molecule type" value="Genomic_DNA"/>
</dbReference>
<gene>
    <name evidence="3" type="ORF">K458DRAFT_98442</name>
</gene>
<evidence type="ECO:0000256" key="1">
    <source>
        <dbReference type="SAM" id="MobiDB-lite"/>
    </source>
</evidence>
<feature type="chain" id="PRO_5026356778" description="REJ domain-containing protein" evidence="2">
    <location>
        <begin position="25"/>
        <end position="187"/>
    </location>
</feature>
<sequence>MAPCPQRSHSCLLVRLTRLLLVRPMPWIRSSRSWSRVVQSFHSPGPRSGAAAHYESGTQSAIIPVTRSHKCDVACSERQHSMPAAYRHYVGCVSSHPWAHGPALMVYLHLLVLPLSLSAHYCVSTSRTITCPSVSSPPPLSLSPRSGPSASTTPLKSCTPYIPVTLSSHPTLTLPVRPRSSGLSINI</sequence>
<evidence type="ECO:0000313" key="3">
    <source>
        <dbReference type="EMBL" id="KAF2690071.1"/>
    </source>
</evidence>
<feature type="compositionally biased region" description="Low complexity" evidence="1">
    <location>
        <begin position="142"/>
        <end position="151"/>
    </location>
</feature>
<organism evidence="3 4">
    <name type="scientific">Lentithecium fluviatile CBS 122367</name>
    <dbReference type="NCBI Taxonomy" id="1168545"/>
    <lineage>
        <taxon>Eukaryota</taxon>
        <taxon>Fungi</taxon>
        <taxon>Dikarya</taxon>
        <taxon>Ascomycota</taxon>
        <taxon>Pezizomycotina</taxon>
        <taxon>Dothideomycetes</taxon>
        <taxon>Pleosporomycetidae</taxon>
        <taxon>Pleosporales</taxon>
        <taxon>Massarineae</taxon>
        <taxon>Lentitheciaceae</taxon>
        <taxon>Lentithecium</taxon>
    </lineage>
</organism>
<name>A0A6G1JIK0_9PLEO</name>
<feature type="signal peptide" evidence="2">
    <location>
        <begin position="1"/>
        <end position="24"/>
    </location>
</feature>
<dbReference type="Proteomes" id="UP000799291">
    <property type="component" value="Unassembled WGS sequence"/>
</dbReference>
<keyword evidence="2" id="KW-0732">Signal</keyword>
<reference evidence="3" key="1">
    <citation type="journal article" date="2020" name="Stud. Mycol.">
        <title>101 Dothideomycetes genomes: a test case for predicting lifestyles and emergence of pathogens.</title>
        <authorList>
            <person name="Haridas S."/>
            <person name="Albert R."/>
            <person name="Binder M."/>
            <person name="Bloem J."/>
            <person name="Labutti K."/>
            <person name="Salamov A."/>
            <person name="Andreopoulos B."/>
            <person name="Baker S."/>
            <person name="Barry K."/>
            <person name="Bills G."/>
            <person name="Bluhm B."/>
            <person name="Cannon C."/>
            <person name="Castanera R."/>
            <person name="Culley D."/>
            <person name="Daum C."/>
            <person name="Ezra D."/>
            <person name="Gonzalez J."/>
            <person name="Henrissat B."/>
            <person name="Kuo A."/>
            <person name="Liang C."/>
            <person name="Lipzen A."/>
            <person name="Lutzoni F."/>
            <person name="Magnuson J."/>
            <person name="Mondo S."/>
            <person name="Nolan M."/>
            <person name="Ohm R."/>
            <person name="Pangilinan J."/>
            <person name="Park H.-J."/>
            <person name="Ramirez L."/>
            <person name="Alfaro M."/>
            <person name="Sun H."/>
            <person name="Tritt A."/>
            <person name="Yoshinaga Y."/>
            <person name="Zwiers L.-H."/>
            <person name="Turgeon B."/>
            <person name="Goodwin S."/>
            <person name="Spatafora J."/>
            <person name="Crous P."/>
            <person name="Grigoriev I."/>
        </authorList>
    </citation>
    <scope>NUCLEOTIDE SEQUENCE</scope>
    <source>
        <strain evidence="3">CBS 122367</strain>
    </source>
</reference>